<gene>
    <name evidence="5" type="ORF">BJ554DRAFT_3043</name>
</gene>
<dbReference type="InterPro" id="IPR010908">
    <property type="entry name" value="Longin_dom"/>
</dbReference>
<keyword evidence="6" id="KW-1185">Reference proteome</keyword>
<evidence type="ECO:0000259" key="4">
    <source>
        <dbReference type="PROSITE" id="PS50859"/>
    </source>
</evidence>
<dbReference type="PROSITE" id="PS50859">
    <property type="entry name" value="LONGIN"/>
    <property type="match status" value="1"/>
</dbReference>
<dbReference type="Pfam" id="PF13774">
    <property type="entry name" value="Longin"/>
    <property type="match status" value="1"/>
</dbReference>
<protein>
    <recommendedName>
        <fullName evidence="4">Longin domain-containing protein</fullName>
    </recommendedName>
</protein>
<evidence type="ECO:0000256" key="3">
    <source>
        <dbReference type="ARBA" id="ARBA00023136"/>
    </source>
</evidence>
<dbReference type="AlphaFoldDB" id="A0A8H7ZPG3"/>
<accession>A0A8H7ZPG3</accession>
<reference evidence="5 6" key="1">
    <citation type="journal article" name="Sci. Rep.">
        <title>Genome-scale phylogenetic analyses confirm Olpidium as the closest living zoosporic fungus to the non-flagellated, terrestrial fungi.</title>
        <authorList>
            <person name="Chang Y."/>
            <person name="Rochon D."/>
            <person name="Sekimoto S."/>
            <person name="Wang Y."/>
            <person name="Chovatia M."/>
            <person name="Sandor L."/>
            <person name="Salamov A."/>
            <person name="Grigoriev I.V."/>
            <person name="Stajich J.E."/>
            <person name="Spatafora J.W."/>
        </authorList>
    </citation>
    <scope>NUCLEOTIDE SEQUENCE [LARGE SCALE GENOMIC DNA]</scope>
    <source>
        <strain evidence="5">S191</strain>
    </source>
</reference>
<evidence type="ECO:0000256" key="2">
    <source>
        <dbReference type="ARBA" id="ARBA00008025"/>
    </source>
</evidence>
<comment type="caution">
    <text evidence="5">The sequence shown here is derived from an EMBL/GenBank/DDBJ whole genome shotgun (WGS) entry which is preliminary data.</text>
</comment>
<dbReference type="InterPro" id="IPR011012">
    <property type="entry name" value="Longin-like_dom_sf"/>
</dbReference>
<dbReference type="OrthoDB" id="248747at2759"/>
<dbReference type="Gene3D" id="3.30.450.50">
    <property type="entry name" value="Longin domain"/>
    <property type="match status" value="1"/>
</dbReference>
<keyword evidence="3" id="KW-0472">Membrane</keyword>
<evidence type="ECO:0000313" key="5">
    <source>
        <dbReference type="EMBL" id="KAG5457049.1"/>
    </source>
</evidence>
<sequence>MAGTGTASRLIARGRWNPWTRGLSSHFRTHSNFLAAQLTYVYDRYLFHYISEDGVVYMCMADDSFGKGLPVVPLLPPPSHSTRRFRMPIRSCASA</sequence>
<proteinExistence type="inferred from homology"/>
<feature type="domain" description="Longin" evidence="4">
    <location>
        <begin position="37"/>
        <end position="74"/>
    </location>
</feature>
<evidence type="ECO:0000313" key="6">
    <source>
        <dbReference type="Proteomes" id="UP000673691"/>
    </source>
</evidence>
<dbReference type="CDD" id="cd14824">
    <property type="entry name" value="Longin"/>
    <property type="match status" value="1"/>
</dbReference>
<dbReference type="SUPFAM" id="SSF64356">
    <property type="entry name" value="SNARE-like"/>
    <property type="match status" value="1"/>
</dbReference>
<dbReference type="GO" id="GO:0016020">
    <property type="term" value="C:membrane"/>
    <property type="evidence" value="ECO:0007669"/>
    <property type="project" value="UniProtKB-SubCell"/>
</dbReference>
<dbReference type="EMBL" id="JAEFCI010010726">
    <property type="protein sequence ID" value="KAG5457049.1"/>
    <property type="molecule type" value="Genomic_DNA"/>
</dbReference>
<evidence type="ECO:0000256" key="1">
    <source>
        <dbReference type="ARBA" id="ARBA00004370"/>
    </source>
</evidence>
<dbReference type="Proteomes" id="UP000673691">
    <property type="component" value="Unassembled WGS sequence"/>
</dbReference>
<comment type="similarity">
    <text evidence="2">Belongs to the synaptobrevin family.</text>
</comment>
<comment type="subcellular location">
    <subcellularLocation>
        <location evidence="1">Membrane</location>
    </subcellularLocation>
</comment>
<name>A0A8H7ZPG3_9FUNG</name>
<organism evidence="5 6">
    <name type="scientific">Olpidium bornovanus</name>
    <dbReference type="NCBI Taxonomy" id="278681"/>
    <lineage>
        <taxon>Eukaryota</taxon>
        <taxon>Fungi</taxon>
        <taxon>Fungi incertae sedis</taxon>
        <taxon>Olpidiomycota</taxon>
        <taxon>Olpidiomycotina</taxon>
        <taxon>Olpidiomycetes</taxon>
        <taxon>Olpidiales</taxon>
        <taxon>Olpidiaceae</taxon>
        <taxon>Olpidium</taxon>
    </lineage>
</organism>